<dbReference type="Proteomes" id="UP000316167">
    <property type="component" value="Unassembled WGS sequence"/>
</dbReference>
<dbReference type="AlphaFoldDB" id="A0A562SCE8"/>
<keyword evidence="4" id="KW-0804">Transcription</keyword>
<dbReference type="SUPFAM" id="SSF88946">
    <property type="entry name" value="Sigma2 domain of RNA polymerase sigma factors"/>
    <property type="match status" value="1"/>
</dbReference>
<dbReference type="EMBL" id="VLLE01000006">
    <property type="protein sequence ID" value="TWI79019.1"/>
    <property type="molecule type" value="Genomic_DNA"/>
</dbReference>
<comment type="caution">
    <text evidence="7">The sequence shown here is derived from an EMBL/GenBank/DDBJ whole genome shotgun (WGS) entry which is preliminary data.</text>
</comment>
<evidence type="ECO:0000256" key="3">
    <source>
        <dbReference type="ARBA" id="ARBA00023082"/>
    </source>
</evidence>
<name>A0A562SCE8_9BACT</name>
<dbReference type="InterPro" id="IPR013325">
    <property type="entry name" value="RNA_pol_sigma_r2"/>
</dbReference>
<dbReference type="InterPro" id="IPR013324">
    <property type="entry name" value="RNA_pol_sigma_r3/r4-like"/>
</dbReference>
<keyword evidence="3" id="KW-0731">Sigma factor</keyword>
<sequence>MFQQGDELALSYFYHEFLPALSLYANKWIEDFSIAEEISSGAFLKAWKMHEKLDSYNAIRAYLYKIVYRDAMHYLRKEKRRNSVEEAVAVPDISFNSPYDHLIRTETYRLIHSALKELTPGSQRVIKMYYLEGKSSVEIAEELNVTPGTVRNQKKQGLAMLREKIKENFLFHIWSFFIFLYSA</sequence>
<accession>A0A562SCE8</accession>
<dbReference type="GO" id="GO:0003677">
    <property type="term" value="F:DNA binding"/>
    <property type="evidence" value="ECO:0007669"/>
    <property type="project" value="InterPro"/>
</dbReference>
<evidence type="ECO:0000256" key="1">
    <source>
        <dbReference type="ARBA" id="ARBA00010641"/>
    </source>
</evidence>
<dbReference type="Pfam" id="PF04542">
    <property type="entry name" value="Sigma70_r2"/>
    <property type="match status" value="1"/>
</dbReference>
<evidence type="ECO:0000313" key="8">
    <source>
        <dbReference type="Proteomes" id="UP000316167"/>
    </source>
</evidence>
<dbReference type="Gene3D" id="1.10.10.10">
    <property type="entry name" value="Winged helix-like DNA-binding domain superfamily/Winged helix DNA-binding domain"/>
    <property type="match status" value="1"/>
</dbReference>
<protein>
    <submittedName>
        <fullName evidence="7">RNA polymerase sigma-70 factor (ECF subfamily)</fullName>
    </submittedName>
</protein>
<keyword evidence="2" id="KW-0805">Transcription regulation</keyword>
<dbReference type="InterPro" id="IPR036388">
    <property type="entry name" value="WH-like_DNA-bd_sf"/>
</dbReference>
<evidence type="ECO:0000259" key="5">
    <source>
        <dbReference type="Pfam" id="PF04542"/>
    </source>
</evidence>
<evidence type="ECO:0000256" key="4">
    <source>
        <dbReference type="ARBA" id="ARBA00023163"/>
    </source>
</evidence>
<dbReference type="PANTHER" id="PTHR43133:SF46">
    <property type="entry name" value="RNA POLYMERASE SIGMA-70 FACTOR ECF SUBFAMILY"/>
    <property type="match status" value="1"/>
</dbReference>
<dbReference type="InterPro" id="IPR007627">
    <property type="entry name" value="RNA_pol_sigma70_r2"/>
</dbReference>
<dbReference type="InterPro" id="IPR013249">
    <property type="entry name" value="RNA_pol_sigma70_r4_t2"/>
</dbReference>
<dbReference type="InterPro" id="IPR039425">
    <property type="entry name" value="RNA_pol_sigma-70-like"/>
</dbReference>
<dbReference type="InterPro" id="IPR014284">
    <property type="entry name" value="RNA_pol_sigma-70_dom"/>
</dbReference>
<dbReference type="CDD" id="cd06171">
    <property type="entry name" value="Sigma70_r4"/>
    <property type="match status" value="1"/>
</dbReference>
<dbReference type="PANTHER" id="PTHR43133">
    <property type="entry name" value="RNA POLYMERASE ECF-TYPE SIGMA FACTO"/>
    <property type="match status" value="1"/>
</dbReference>
<evidence type="ECO:0000256" key="2">
    <source>
        <dbReference type="ARBA" id="ARBA00023015"/>
    </source>
</evidence>
<organism evidence="7 8">
    <name type="scientific">Lacibacter cauensis</name>
    <dbReference type="NCBI Taxonomy" id="510947"/>
    <lineage>
        <taxon>Bacteria</taxon>
        <taxon>Pseudomonadati</taxon>
        <taxon>Bacteroidota</taxon>
        <taxon>Chitinophagia</taxon>
        <taxon>Chitinophagales</taxon>
        <taxon>Chitinophagaceae</taxon>
        <taxon>Lacibacter</taxon>
    </lineage>
</organism>
<dbReference type="OrthoDB" id="656273at2"/>
<keyword evidence="8" id="KW-1185">Reference proteome</keyword>
<feature type="domain" description="RNA polymerase sigma factor 70 region 4 type 2" evidence="6">
    <location>
        <begin position="109"/>
        <end position="161"/>
    </location>
</feature>
<dbReference type="RefSeq" id="WP_158637427.1">
    <property type="nucleotide sequence ID" value="NZ_VLLE01000006.1"/>
</dbReference>
<dbReference type="Pfam" id="PF08281">
    <property type="entry name" value="Sigma70_r4_2"/>
    <property type="match status" value="1"/>
</dbReference>
<dbReference type="Gene3D" id="1.10.1740.10">
    <property type="match status" value="1"/>
</dbReference>
<evidence type="ECO:0000259" key="6">
    <source>
        <dbReference type="Pfam" id="PF08281"/>
    </source>
</evidence>
<proteinExistence type="inferred from homology"/>
<dbReference type="GO" id="GO:0016987">
    <property type="term" value="F:sigma factor activity"/>
    <property type="evidence" value="ECO:0007669"/>
    <property type="project" value="UniProtKB-KW"/>
</dbReference>
<evidence type="ECO:0000313" key="7">
    <source>
        <dbReference type="EMBL" id="TWI79019.1"/>
    </source>
</evidence>
<comment type="similarity">
    <text evidence="1">Belongs to the sigma-70 factor family. ECF subfamily.</text>
</comment>
<reference evidence="7 8" key="1">
    <citation type="journal article" date="2015" name="Stand. Genomic Sci.">
        <title>Genomic Encyclopedia of Bacterial and Archaeal Type Strains, Phase III: the genomes of soil and plant-associated and newly described type strains.</title>
        <authorList>
            <person name="Whitman W.B."/>
            <person name="Woyke T."/>
            <person name="Klenk H.P."/>
            <person name="Zhou Y."/>
            <person name="Lilburn T.G."/>
            <person name="Beck B.J."/>
            <person name="De Vos P."/>
            <person name="Vandamme P."/>
            <person name="Eisen J.A."/>
            <person name="Garrity G."/>
            <person name="Hugenholtz P."/>
            <person name="Kyrpides N.C."/>
        </authorList>
    </citation>
    <scope>NUCLEOTIDE SEQUENCE [LARGE SCALE GENOMIC DNA]</scope>
    <source>
        <strain evidence="7 8">CGMCC 1.7271</strain>
    </source>
</reference>
<dbReference type="SUPFAM" id="SSF88659">
    <property type="entry name" value="Sigma3 and sigma4 domains of RNA polymerase sigma factors"/>
    <property type="match status" value="1"/>
</dbReference>
<gene>
    <name evidence="7" type="ORF">IQ13_3411</name>
</gene>
<dbReference type="NCBIfam" id="TIGR02937">
    <property type="entry name" value="sigma70-ECF"/>
    <property type="match status" value="1"/>
</dbReference>
<dbReference type="GO" id="GO:0006352">
    <property type="term" value="P:DNA-templated transcription initiation"/>
    <property type="evidence" value="ECO:0007669"/>
    <property type="project" value="InterPro"/>
</dbReference>
<feature type="domain" description="RNA polymerase sigma-70 region 2" evidence="5">
    <location>
        <begin position="14"/>
        <end position="81"/>
    </location>
</feature>